<name>G4Z4J2_PHYSP</name>
<dbReference type="GeneID" id="20641652"/>
<accession>G4Z4J2</accession>
<dbReference type="Proteomes" id="UP000002640">
    <property type="component" value="Unassembled WGS sequence"/>
</dbReference>
<keyword evidence="3" id="KW-1185">Reference proteome</keyword>
<evidence type="ECO:0000256" key="1">
    <source>
        <dbReference type="SAM" id="MobiDB-lite"/>
    </source>
</evidence>
<dbReference type="InParanoid" id="G4Z4J2"/>
<dbReference type="RefSeq" id="XP_009523553.1">
    <property type="nucleotide sequence ID" value="XM_009525258.1"/>
</dbReference>
<protein>
    <submittedName>
        <fullName evidence="2">Uncharacterized protein</fullName>
    </submittedName>
</protein>
<sequence length="490" mass="52916">MTVVEHCRYSSFLERVGFVPYPGIWSAYQWSGRRTRVVTDRSLRGIVLSVPKSGDEQRTENALKVHVRGTWTSGRVCGQRKPRRPPRTGVALEEEELHVRGWRTQQEIPSAVHEGYHPHEDQATLTSNTFIIFYIPTLSTTTTAPTPRTPPNSFQPRRTLTTPNKVGYDNWWRSRPTPSDHDARRLPSPRRRDKRRIHSAGSGGGEVPPPAAAAQRDPAAAAAPSAMTTNPTRPALPVPDRTTPEGIAAARTALQRAVEVTRRHSDPHISLGWTGATVQVAGPTQAAPSAGTAPSATVGYGSAPVSTAPPPTQTSILATPTSAPGYGVGWVPLPEAPQAPVGGVPPPQAAPAAPQARWGHQYVASQAAVGGIPPPPMVPVSTERDGLRKGQWSCYRCRADLGTDSSGWRGTAYSDPDVTNPHGHRFIYLVRQAREPLTYLEVTTQAYYGAVTPTPMSTAASSRALRPHGEHVGLAIAHQERREAHSPVLH</sequence>
<feature type="compositionally biased region" description="Basic residues" evidence="1">
    <location>
        <begin position="187"/>
        <end position="198"/>
    </location>
</feature>
<evidence type="ECO:0000313" key="3">
    <source>
        <dbReference type="Proteomes" id="UP000002640"/>
    </source>
</evidence>
<gene>
    <name evidence="2" type="ORF">PHYSODRAFT_298800</name>
</gene>
<feature type="region of interest" description="Disordered" evidence="1">
    <location>
        <begin position="140"/>
        <end position="239"/>
    </location>
</feature>
<proteinExistence type="predicted"/>
<feature type="compositionally biased region" description="Low complexity" evidence="1">
    <location>
        <begin position="283"/>
        <end position="297"/>
    </location>
</feature>
<dbReference type="EMBL" id="JH159153">
    <property type="protein sequence ID" value="EGZ20836.1"/>
    <property type="molecule type" value="Genomic_DNA"/>
</dbReference>
<reference evidence="2 3" key="1">
    <citation type="journal article" date="2006" name="Science">
        <title>Phytophthora genome sequences uncover evolutionary origins and mechanisms of pathogenesis.</title>
        <authorList>
            <person name="Tyler B.M."/>
            <person name="Tripathy S."/>
            <person name="Zhang X."/>
            <person name="Dehal P."/>
            <person name="Jiang R.H."/>
            <person name="Aerts A."/>
            <person name="Arredondo F.D."/>
            <person name="Baxter L."/>
            <person name="Bensasson D."/>
            <person name="Beynon J.L."/>
            <person name="Chapman J."/>
            <person name="Damasceno C.M."/>
            <person name="Dorrance A.E."/>
            <person name="Dou D."/>
            <person name="Dickerman A.W."/>
            <person name="Dubchak I.L."/>
            <person name="Garbelotto M."/>
            <person name="Gijzen M."/>
            <person name="Gordon S.G."/>
            <person name="Govers F."/>
            <person name="Grunwald N.J."/>
            <person name="Huang W."/>
            <person name="Ivors K.L."/>
            <person name="Jones R.W."/>
            <person name="Kamoun S."/>
            <person name="Krampis K."/>
            <person name="Lamour K.H."/>
            <person name="Lee M.K."/>
            <person name="McDonald W.H."/>
            <person name="Medina M."/>
            <person name="Meijer H.J."/>
            <person name="Nordberg E.K."/>
            <person name="Maclean D.J."/>
            <person name="Ospina-Giraldo M.D."/>
            <person name="Morris P.F."/>
            <person name="Phuntumart V."/>
            <person name="Putnam N.H."/>
            <person name="Rash S."/>
            <person name="Rose J.K."/>
            <person name="Sakihama Y."/>
            <person name="Salamov A.A."/>
            <person name="Savidor A."/>
            <person name="Scheuring C.F."/>
            <person name="Smith B.M."/>
            <person name="Sobral B.W."/>
            <person name="Terry A."/>
            <person name="Torto-Alalibo T.A."/>
            <person name="Win J."/>
            <person name="Xu Z."/>
            <person name="Zhang H."/>
            <person name="Grigoriev I.V."/>
            <person name="Rokhsar D.S."/>
            <person name="Boore J.L."/>
        </authorList>
    </citation>
    <scope>NUCLEOTIDE SEQUENCE [LARGE SCALE GENOMIC DNA]</scope>
    <source>
        <strain evidence="2 3">P6497</strain>
    </source>
</reference>
<feature type="region of interest" description="Disordered" evidence="1">
    <location>
        <begin position="283"/>
        <end position="313"/>
    </location>
</feature>
<dbReference type="AlphaFoldDB" id="G4Z4J2"/>
<feature type="compositionally biased region" description="Polar residues" evidence="1">
    <location>
        <begin position="152"/>
        <end position="164"/>
    </location>
</feature>
<evidence type="ECO:0000313" key="2">
    <source>
        <dbReference type="EMBL" id="EGZ20836.1"/>
    </source>
</evidence>
<feature type="compositionally biased region" description="Low complexity" evidence="1">
    <location>
        <begin position="212"/>
        <end position="226"/>
    </location>
</feature>
<organism evidence="2 3">
    <name type="scientific">Phytophthora sojae (strain P6497)</name>
    <name type="common">Soybean stem and root rot agent</name>
    <name type="synonym">Phytophthora megasperma f. sp. glycines</name>
    <dbReference type="NCBI Taxonomy" id="1094619"/>
    <lineage>
        <taxon>Eukaryota</taxon>
        <taxon>Sar</taxon>
        <taxon>Stramenopiles</taxon>
        <taxon>Oomycota</taxon>
        <taxon>Peronosporomycetes</taxon>
        <taxon>Peronosporales</taxon>
        <taxon>Peronosporaceae</taxon>
        <taxon>Phytophthora</taxon>
    </lineage>
</organism>
<dbReference type="KEGG" id="psoj:PHYSODRAFT_298800"/>